<keyword evidence="1" id="KW-0472">Membrane</keyword>
<reference evidence="2 3" key="1">
    <citation type="submission" date="2015-02" db="EMBL/GenBank/DDBJ databases">
        <authorList>
            <person name="Ju K.-S."/>
            <person name="Doroghazi J.R."/>
            <person name="Metcalf W."/>
        </authorList>
    </citation>
    <scope>NUCLEOTIDE SEQUENCE [LARGE SCALE GENOMIC DNA]</scope>
    <source>
        <strain evidence="2 3">ATCC 31215</strain>
    </source>
</reference>
<protein>
    <recommendedName>
        <fullName evidence="4">Metal transporter</fullName>
    </recommendedName>
</protein>
<dbReference type="InterPro" id="IPR001646">
    <property type="entry name" value="5peptide_repeat"/>
</dbReference>
<gene>
    <name evidence="2" type="ORF">VM95_34230</name>
</gene>
<dbReference type="Pfam" id="PF13576">
    <property type="entry name" value="Pentapeptide_3"/>
    <property type="match status" value="1"/>
</dbReference>
<sequence>MGGCQGKPLPGAPRCLHHAEAAEKDTYFATLNPGAVVDHRGTVIDSADLQRLCAVLTDPTSGHAVMHTATFAWARFVGKADFTGVEFSGRSVFQAAVFEGPALFGGTVFSGDAVFSQAEFLDARHGPVFSRSHFEAAADFRRTTHQGEANFDQVQFAKGALFGEAQFAATGRFSRCAFAGAAEFHGAEFKEAVFAGAEFHAARELGVLVCTDNLNLAEAQFHAPVQIRAVAHKVNATKTIWHAQASLVLRYATIDLAYANLAAPFAINHAPNAWGGTNTAEARLIAAHPEVTDLPKPTCLRGVDAGHVVLTDCDVSQCLFDGAFHLDQIQLRGNIRFAQPPAGRRWTRRNTVIEEHYWRRLKYTGWNPPTHPTPIRDQPGPEDVAALYRQLRKSMEDAKDESGAADFYYGEMEMRRHDSRASRSERRLLSLYWLFSGYGLRASRALYCLLAAMTLTLLLLLLVGLPNDAPDPQTTGTLTGNTIQVTTKTPDPVLNLPLHARFTGERSKKAAIVVVNSVVFKSSGQNLTFVGTVIEMLSRISEPVLLGLAALAVRGRLKR</sequence>
<evidence type="ECO:0000256" key="1">
    <source>
        <dbReference type="SAM" id="Phobius"/>
    </source>
</evidence>
<feature type="transmembrane region" description="Helical" evidence="1">
    <location>
        <begin position="445"/>
        <end position="465"/>
    </location>
</feature>
<dbReference type="AlphaFoldDB" id="A0A0F2T966"/>
<name>A0A0F2T966_STRR3</name>
<evidence type="ECO:0000313" key="2">
    <source>
        <dbReference type="EMBL" id="KJS58292.1"/>
    </source>
</evidence>
<proteinExistence type="predicted"/>
<comment type="caution">
    <text evidence="2">The sequence shown here is derived from an EMBL/GenBank/DDBJ whole genome shotgun (WGS) entry which is preliminary data.</text>
</comment>
<organism evidence="2 3">
    <name type="scientific">Streptomyces rubellomurinus (strain ATCC 31215)</name>
    <dbReference type="NCBI Taxonomy" id="359131"/>
    <lineage>
        <taxon>Bacteria</taxon>
        <taxon>Bacillati</taxon>
        <taxon>Actinomycetota</taxon>
        <taxon>Actinomycetes</taxon>
        <taxon>Kitasatosporales</taxon>
        <taxon>Streptomycetaceae</taxon>
        <taxon>Streptomyces</taxon>
    </lineage>
</organism>
<accession>A0A0F2T966</accession>
<keyword evidence="1" id="KW-1133">Transmembrane helix</keyword>
<dbReference type="EMBL" id="JZKH01000122">
    <property type="protein sequence ID" value="KJS58292.1"/>
    <property type="molecule type" value="Genomic_DNA"/>
</dbReference>
<dbReference type="PATRIC" id="fig|359131.3.peg.1261"/>
<keyword evidence="1" id="KW-0812">Transmembrane</keyword>
<evidence type="ECO:0008006" key="4">
    <source>
        <dbReference type="Google" id="ProtNLM"/>
    </source>
</evidence>
<dbReference type="Gene3D" id="2.160.20.80">
    <property type="entry name" value="E3 ubiquitin-protein ligase SopA"/>
    <property type="match status" value="1"/>
</dbReference>
<evidence type="ECO:0000313" key="3">
    <source>
        <dbReference type="Proteomes" id="UP000033699"/>
    </source>
</evidence>
<dbReference type="Proteomes" id="UP000033699">
    <property type="component" value="Unassembled WGS sequence"/>
</dbReference>
<keyword evidence="3" id="KW-1185">Reference proteome</keyword>